<evidence type="ECO:0000313" key="3">
    <source>
        <dbReference type="Proteomes" id="UP000199310"/>
    </source>
</evidence>
<feature type="region of interest" description="Disordered" evidence="1">
    <location>
        <begin position="30"/>
        <end position="51"/>
    </location>
</feature>
<proteinExistence type="predicted"/>
<organism evidence="2 3">
    <name type="scientific">Chitinophaga arvensicola</name>
    <dbReference type="NCBI Taxonomy" id="29529"/>
    <lineage>
        <taxon>Bacteria</taxon>
        <taxon>Pseudomonadati</taxon>
        <taxon>Bacteroidota</taxon>
        <taxon>Chitinophagia</taxon>
        <taxon>Chitinophagales</taxon>
        <taxon>Chitinophagaceae</taxon>
        <taxon>Chitinophaga</taxon>
    </lineage>
</organism>
<gene>
    <name evidence="2" type="ORF">SAMN04488122_4877</name>
</gene>
<dbReference type="Proteomes" id="UP000199310">
    <property type="component" value="Unassembled WGS sequence"/>
</dbReference>
<keyword evidence="3" id="KW-1185">Reference proteome</keyword>
<dbReference type="EMBL" id="FOJG01000002">
    <property type="protein sequence ID" value="SEW52496.1"/>
    <property type="molecule type" value="Genomic_DNA"/>
</dbReference>
<accession>A0A1I0S913</accession>
<sequence length="51" mass="5617">MNRVGFAGAIFFMHKIPDVLPPPADAFRNDSTTAASSPQFHLISSQCKRIQ</sequence>
<dbReference type="STRING" id="29529.SAMN04488122_4877"/>
<protein>
    <submittedName>
        <fullName evidence="2">Uncharacterized protein</fullName>
    </submittedName>
</protein>
<evidence type="ECO:0000256" key="1">
    <source>
        <dbReference type="SAM" id="MobiDB-lite"/>
    </source>
</evidence>
<dbReference type="RefSeq" id="WP_177192312.1">
    <property type="nucleotide sequence ID" value="NZ_FOJG01000002.1"/>
</dbReference>
<evidence type="ECO:0000313" key="2">
    <source>
        <dbReference type="EMBL" id="SEW52496.1"/>
    </source>
</evidence>
<dbReference type="AlphaFoldDB" id="A0A1I0S913"/>
<name>A0A1I0S913_9BACT</name>
<reference evidence="3" key="1">
    <citation type="submission" date="2016-10" db="EMBL/GenBank/DDBJ databases">
        <authorList>
            <person name="Varghese N."/>
            <person name="Submissions S."/>
        </authorList>
    </citation>
    <scope>NUCLEOTIDE SEQUENCE [LARGE SCALE GENOMIC DNA]</scope>
    <source>
        <strain evidence="3">DSM 3695</strain>
    </source>
</reference>